<proteinExistence type="predicted"/>
<dbReference type="EMBL" id="CP000573">
    <property type="protein sequence ID" value="ABN95769.1"/>
    <property type="molecule type" value="Genomic_DNA"/>
</dbReference>
<dbReference type="HOGENOM" id="CLU_3266919_0_0_4"/>
<dbReference type="AlphaFoldDB" id="A3P2C8"/>
<gene>
    <name evidence="1" type="ordered locus">BURPS1106A_A0445</name>
</gene>
<protein>
    <submittedName>
        <fullName evidence="1">Uncharacterized protein</fullName>
    </submittedName>
</protein>
<evidence type="ECO:0000313" key="1">
    <source>
        <dbReference type="EMBL" id="ABN95769.1"/>
    </source>
</evidence>
<evidence type="ECO:0000313" key="2">
    <source>
        <dbReference type="Proteomes" id="UP000006738"/>
    </source>
</evidence>
<reference evidence="2" key="1">
    <citation type="submission" date="2007-02" db="EMBL/GenBank/DDBJ databases">
        <authorList>
            <person name="DeShazer D."/>
            <person name="Woods D.E."/>
            <person name="Nierman W.C."/>
        </authorList>
    </citation>
    <scope>NUCLEOTIDE SEQUENCE [LARGE SCALE GENOMIC DNA]</scope>
    <source>
        <strain evidence="2">1106a</strain>
    </source>
</reference>
<dbReference type="KEGG" id="bpl:BURPS1106A_A0445"/>
<dbReference type="Proteomes" id="UP000006738">
    <property type="component" value="Chromosome II"/>
</dbReference>
<accession>A3P2C8</accession>
<organism evidence="1 2">
    <name type="scientific">Burkholderia pseudomallei (strain 1106a)</name>
    <dbReference type="NCBI Taxonomy" id="357348"/>
    <lineage>
        <taxon>Bacteria</taxon>
        <taxon>Pseudomonadati</taxon>
        <taxon>Pseudomonadota</taxon>
        <taxon>Betaproteobacteria</taxon>
        <taxon>Burkholderiales</taxon>
        <taxon>Burkholderiaceae</taxon>
        <taxon>Burkholderia</taxon>
        <taxon>pseudomallei group</taxon>
    </lineage>
</organism>
<name>A3P2C8_BURP0</name>
<sequence length="41" mass="4288">MQAKLPAPTLLRGGAAASFRNELRSMIGPGGEDGLRSDFAK</sequence>